<dbReference type="CDD" id="cd05233">
    <property type="entry name" value="SDR_c"/>
    <property type="match status" value="1"/>
</dbReference>
<evidence type="ECO:0000256" key="1">
    <source>
        <dbReference type="ARBA" id="ARBA00006484"/>
    </source>
</evidence>
<dbReference type="eggNOG" id="COG0300">
    <property type="taxonomic scope" value="Bacteria"/>
</dbReference>
<dbReference type="InterPro" id="IPR036291">
    <property type="entry name" value="NAD(P)-bd_dom_sf"/>
</dbReference>
<accession>C7NHA9</accession>
<comment type="similarity">
    <text evidence="1">Belongs to the short-chain dehydrogenases/reductases (SDR) family.</text>
</comment>
<dbReference type="HOGENOM" id="CLU_010194_2_10_11"/>
<dbReference type="AlphaFoldDB" id="C7NHA9"/>
<evidence type="ECO:0008006" key="5">
    <source>
        <dbReference type="Google" id="ProtNLM"/>
    </source>
</evidence>
<dbReference type="EMBL" id="CP001686">
    <property type="protein sequence ID" value="ACV06266.1"/>
    <property type="molecule type" value="Genomic_DNA"/>
</dbReference>
<protein>
    <recommendedName>
        <fullName evidence="5">Short-chain alcohol dehydrogenase</fullName>
    </recommendedName>
</protein>
<evidence type="ECO:0000313" key="4">
    <source>
        <dbReference type="Proteomes" id="UP000006666"/>
    </source>
</evidence>
<name>C7NHA9_KYTSD</name>
<evidence type="ECO:0000313" key="3">
    <source>
        <dbReference type="EMBL" id="ACV06266.1"/>
    </source>
</evidence>
<dbReference type="SUPFAM" id="SSF51735">
    <property type="entry name" value="NAD(P)-binding Rossmann-fold domains"/>
    <property type="match status" value="1"/>
</dbReference>
<proteinExistence type="inferred from homology"/>
<sequence>MGEQAQQRPTALVVGATRGIGAEIARGLAGDGYDLVLTGRDARALAEVAEDCRAAGAAVTCHPLDVTDTEAVRTVVDEAWNASGRLEAAVVSAGIIEAERPLWEVPLEELWQVMTVNVLGPLAVAHELVPRMIEAGGGRIVHLNSGSGTRNAPVYPAYHASKSALARITGSVAMAAGEHGVHAFDLAPGVVRTDMTASMPMHDQRTDWTDPGEVVELALALASGELDAFSGRMVRAGTDTPESLRAAAGELGDADRTLGLLPYGPQDSLA</sequence>
<dbReference type="Pfam" id="PF00106">
    <property type="entry name" value="adh_short"/>
    <property type="match status" value="1"/>
</dbReference>
<dbReference type="RefSeq" id="WP_015779211.1">
    <property type="nucleotide sequence ID" value="NC_013169.1"/>
</dbReference>
<dbReference type="PANTHER" id="PTHR44196:SF1">
    <property type="entry name" value="DEHYDROGENASE_REDUCTASE SDR FAMILY MEMBER 7B"/>
    <property type="match status" value="1"/>
</dbReference>
<dbReference type="PRINTS" id="PR00081">
    <property type="entry name" value="GDHRDH"/>
</dbReference>
<dbReference type="STRING" id="478801.Ksed_12310"/>
<evidence type="ECO:0000256" key="2">
    <source>
        <dbReference type="ARBA" id="ARBA00023002"/>
    </source>
</evidence>
<dbReference type="InterPro" id="IPR002347">
    <property type="entry name" value="SDR_fam"/>
</dbReference>
<dbReference type="PANTHER" id="PTHR44196">
    <property type="entry name" value="DEHYDROGENASE/REDUCTASE SDR FAMILY MEMBER 7B"/>
    <property type="match status" value="1"/>
</dbReference>
<organism evidence="3 4">
    <name type="scientific">Kytococcus sedentarius (strain ATCC 14392 / DSM 20547 / JCM 11482 / CCUG 33030 / NBRC 15357 / NCTC 11040 / CCM 314 / 541)</name>
    <name type="common">Micrococcus sedentarius</name>
    <dbReference type="NCBI Taxonomy" id="478801"/>
    <lineage>
        <taxon>Bacteria</taxon>
        <taxon>Bacillati</taxon>
        <taxon>Actinomycetota</taxon>
        <taxon>Actinomycetes</taxon>
        <taxon>Micrococcales</taxon>
        <taxon>Kytococcaceae</taxon>
        <taxon>Kytococcus</taxon>
    </lineage>
</organism>
<gene>
    <name evidence="3" type="ordered locus">Ksed_12310</name>
</gene>
<reference evidence="3 4" key="1">
    <citation type="journal article" date="2009" name="Stand. Genomic Sci.">
        <title>Complete genome sequence of Kytococcus sedentarius type strain (541).</title>
        <authorList>
            <person name="Sims D."/>
            <person name="Brettin T."/>
            <person name="Detter J.C."/>
            <person name="Han C."/>
            <person name="Lapidus A."/>
            <person name="Copeland A."/>
            <person name="Glavina Del Rio T."/>
            <person name="Nolan M."/>
            <person name="Chen F."/>
            <person name="Lucas S."/>
            <person name="Tice H."/>
            <person name="Cheng J.F."/>
            <person name="Bruce D."/>
            <person name="Goodwin L."/>
            <person name="Pitluck S."/>
            <person name="Ovchinnikova G."/>
            <person name="Pati A."/>
            <person name="Ivanova N."/>
            <person name="Mavrommatis K."/>
            <person name="Chen A."/>
            <person name="Palaniappan K."/>
            <person name="D'haeseleer P."/>
            <person name="Chain P."/>
            <person name="Bristow J."/>
            <person name="Eisen J.A."/>
            <person name="Markowitz V."/>
            <person name="Hugenholtz P."/>
            <person name="Schneider S."/>
            <person name="Goker M."/>
            <person name="Pukall R."/>
            <person name="Kyrpides N.C."/>
            <person name="Klenk H.P."/>
        </authorList>
    </citation>
    <scope>NUCLEOTIDE SEQUENCE [LARGE SCALE GENOMIC DNA]</scope>
    <source>
        <strain evidence="4">ATCC 14392 / DSM 20547 / JCM 11482 / CCUG 33030 / NBRC 15357 / NCTC 11040 / CCM 314 / 541</strain>
    </source>
</reference>
<keyword evidence="2" id="KW-0560">Oxidoreductase</keyword>
<dbReference type="KEGG" id="kse:Ksed_12310"/>
<dbReference type="Proteomes" id="UP000006666">
    <property type="component" value="Chromosome"/>
</dbReference>
<dbReference type="Gene3D" id="3.40.50.720">
    <property type="entry name" value="NAD(P)-binding Rossmann-like Domain"/>
    <property type="match status" value="1"/>
</dbReference>
<keyword evidence="4" id="KW-1185">Reference proteome</keyword>
<dbReference type="GO" id="GO:0016020">
    <property type="term" value="C:membrane"/>
    <property type="evidence" value="ECO:0007669"/>
    <property type="project" value="TreeGrafter"/>
</dbReference>
<dbReference type="GO" id="GO:0016491">
    <property type="term" value="F:oxidoreductase activity"/>
    <property type="evidence" value="ECO:0007669"/>
    <property type="project" value="UniProtKB-KW"/>
</dbReference>